<sequence>METETFSNYIEHTFLPNIPKERPVVLIYDGHSSHTSIVLIETALRKDIIILKLPPHTSHLLQIMDLAVFKPLKQMYDEALIKWQRRNYGTKLLQSIFSSIISQVWKELGSNHIRSGFSKAGIYPFCNAVIPVEKFEPEAFKRFQYHNSKKASLVRNRNDPGDTPQQEEMSENTSGSQATHLVRSTVLQYKQYLQNDNQNHALKRLPERNFFESILLEHVKQSPSNQQKRKKICSGAEIITHTDYLAKMKIQQDKKTVKSNKTERKRIKKKETQSDSSDDDQAFIEMRSDSDDDIDILRVPTPPIEEELHRAAMPDDFVLMKFPVKGGSNYIYYVAKILQCFDTEVKVSCLRKCIQNDGKYYFPNLPDISVEFKFQIELVLPKPLSFSQLTKRQ</sequence>
<feature type="domain" description="DDE-1" evidence="2">
    <location>
        <begin position="1"/>
        <end position="84"/>
    </location>
</feature>
<dbReference type="InterPro" id="IPR036397">
    <property type="entry name" value="RNaseH_sf"/>
</dbReference>
<dbReference type="Pfam" id="PF03184">
    <property type="entry name" value="DDE_1"/>
    <property type="match status" value="1"/>
</dbReference>
<feature type="compositionally biased region" description="Basic and acidic residues" evidence="1">
    <location>
        <begin position="252"/>
        <end position="262"/>
    </location>
</feature>
<keyword evidence="4" id="KW-1185">Reference proteome</keyword>
<organism evidence="3 4">
    <name type="scientific">Diabrotica balteata</name>
    <name type="common">Banded cucumber beetle</name>
    <dbReference type="NCBI Taxonomy" id="107213"/>
    <lineage>
        <taxon>Eukaryota</taxon>
        <taxon>Metazoa</taxon>
        <taxon>Ecdysozoa</taxon>
        <taxon>Arthropoda</taxon>
        <taxon>Hexapoda</taxon>
        <taxon>Insecta</taxon>
        <taxon>Pterygota</taxon>
        <taxon>Neoptera</taxon>
        <taxon>Endopterygota</taxon>
        <taxon>Coleoptera</taxon>
        <taxon>Polyphaga</taxon>
        <taxon>Cucujiformia</taxon>
        <taxon>Chrysomeloidea</taxon>
        <taxon>Chrysomelidae</taxon>
        <taxon>Galerucinae</taxon>
        <taxon>Diabroticina</taxon>
        <taxon>Diabroticites</taxon>
        <taxon>Diabrotica</taxon>
    </lineage>
</organism>
<gene>
    <name evidence="3" type="ORF">DIABBA_LOCUS3611</name>
</gene>
<dbReference type="Proteomes" id="UP001153709">
    <property type="component" value="Chromosome 2"/>
</dbReference>
<dbReference type="InterPro" id="IPR004875">
    <property type="entry name" value="DDE_SF_endonuclease_dom"/>
</dbReference>
<feature type="region of interest" description="Disordered" evidence="1">
    <location>
        <begin position="252"/>
        <end position="281"/>
    </location>
</feature>
<evidence type="ECO:0000313" key="3">
    <source>
        <dbReference type="EMBL" id="CAH1260502.1"/>
    </source>
</evidence>
<dbReference type="EMBL" id="OU898277">
    <property type="protein sequence ID" value="CAH1260502.1"/>
    <property type="molecule type" value="Genomic_DNA"/>
</dbReference>
<name>A0A9P0GST1_DIABA</name>
<feature type="compositionally biased region" description="Polar residues" evidence="1">
    <location>
        <begin position="163"/>
        <end position="178"/>
    </location>
</feature>
<evidence type="ECO:0000313" key="4">
    <source>
        <dbReference type="Proteomes" id="UP001153709"/>
    </source>
</evidence>
<evidence type="ECO:0000256" key="1">
    <source>
        <dbReference type="SAM" id="MobiDB-lite"/>
    </source>
</evidence>
<dbReference type="Gene3D" id="3.30.420.10">
    <property type="entry name" value="Ribonuclease H-like superfamily/Ribonuclease H"/>
    <property type="match status" value="1"/>
</dbReference>
<protein>
    <recommendedName>
        <fullName evidence="2">DDE-1 domain-containing protein</fullName>
    </recommendedName>
</protein>
<dbReference type="OrthoDB" id="6781380at2759"/>
<dbReference type="GO" id="GO:0003676">
    <property type="term" value="F:nucleic acid binding"/>
    <property type="evidence" value="ECO:0007669"/>
    <property type="project" value="InterPro"/>
</dbReference>
<reference evidence="3" key="1">
    <citation type="submission" date="2022-01" db="EMBL/GenBank/DDBJ databases">
        <authorList>
            <person name="King R."/>
        </authorList>
    </citation>
    <scope>NUCLEOTIDE SEQUENCE</scope>
</reference>
<dbReference type="AlphaFoldDB" id="A0A9P0GST1"/>
<evidence type="ECO:0000259" key="2">
    <source>
        <dbReference type="Pfam" id="PF03184"/>
    </source>
</evidence>
<proteinExistence type="predicted"/>
<feature type="region of interest" description="Disordered" evidence="1">
    <location>
        <begin position="151"/>
        <end position="178"/>
    </location>
</feature>
<accession>A0A9P0GST1</accession>